<sequence length="95" mass="10094">MVLVDPSGAWPSKAPLLQTLKRLVVRLTPNGGGREEEAESTLNTYFSVVMAISVGCQPLTEVGQPVLFARPVMSYAGSLKPATISVKPLSLKPIS</sequence>
<gene>
    <name evidence="1" type="ORF">H5410_047044</name>
</gene>
<dbReference type="EMBL" id="JACXVP010000009">
    <property type="protein sequence ID" value="KAG5586610.1"/>
    <property type="molecule type" value="Genomic_DNA"/>
</dbReference>
<accession>A0A9J5XG29</accession>
<comment type="caution">
    <text evidence="1">The sequence shown here is derived from an EMBL/GenBank/DDBJ whole genome shotgun (WGS) entry which is preliminary data.</text>
</comment>
<name>A0A9J5XG29_SOLCO</name>
<proteinExistence type="predicted"/>
<keyword evidence="2" id="KW-1185">Reference proteome</keyword>
<dbReference type="Proteomes" id="UP000824120">
    <property type="component" value="Chromosome 9"/>
</dbReference>
<dbReference type="AlphaFoldDB" id="A0A9J5XG29"/>
<evidence type="ECO:0000313" key="2">
    <source>
        <dbReference type="Proteomes" id="UP000824120"/>
    </source>
</evidence>
<protein>
    <submittedName>
        <fullName evidence="1">Uncharacterized protein</fullName>
    </submittedName>
</protein>
<organism evidence="1 2">
    <name type="scientific">Solanum commersonii</name>
    <name type="common">Commerson's wild potato</name>
    <name type="synonym">Commerson's nightshade</name>
    <dbReference type="NCBI Taxonomy" id="4109"/>
    <lineage>
        <taxon>Eukaryota</taxon>
        <taxon>Viridiplantae</taxon>
        <taxon>Streptophyta</taxon>
        <taxon>Embryophyta</taxon>
        <taxon>Tracheophyta</taxon>
        <taxon>Spermatophyta</taxon>
        <taxon>Magnoliopsida</taxon>
        <taxon>eudicotyledons</taxon>
        <taxon>Gunneridae</taxon>
        <taxon>Pentapetalae</taxon>
        <taxon>asterids</taxon>
        <taxon>lamiids</taxon>
        <taxon>Solanales</taxon>
        <taxon>Solanaceae</taxon>
        <taxon>Solanoideae</taxon>
        <taxon>Solaneae</taxon>
        <taxon>Solanum</taxon>
    </lineage>
</organism>
<evidence type="ECO:0000313" key="1">
    <source>
        <dbReference type="EMBL" id="KAG5586610.1"/>
    </source>
</evidence>
<reference evidence="1 2" key="1">
    <citation type="submission" date="2020-09" db="EMBL/GenBank/DDBJ databases">
        <title>De no assembly of potato wild relative species, Solanum commersonii.</title>
        <authorList>
            <person name="Cho K."/>
        </authorList>
    </citation>
    <scope>NUCLEOTIDE SEQUENCE [LARGE SCALE GENOMIC DNA]</scope>
    <source>
        <strain evidence="1">LZ3.2</strain>
        <tissue evidence="1">Leaf</tissue>
    </source>
</reference>